<reference evidence="1 2" key="1">
    <citation type="journal article" date="2022" name="Hortic Res">
        <title>A haplotype resolved chromosomal level avocado genome allows analysis of novel avocado genes.</title>
        <authorList>
            <person name="Nath O."/>
            <person name="Fletcher S.J."/>
            <person name="Hayward A."/>
            <person name="Shaw L.M."/>
            <person name="Masouleh A.K."/>
            <person name="Furtado A."/>
            <person name="Henry R.J."/>
            <person name="Mitter N."/>
        </authorList>
    </citation>
    <scope>NUCLEOTIDE SEQUENCE [LARGE SCALE GENOMIC DNA]</scope>
    <source>
        <strain evidence="2">cv. Hass</strain>
    </source>
</reference>
<protein>
    <submittedName>
        <fullName evidence="1">Uncharacterized protein</fullName>
    </submittedName>
</protein>
<organism evidence="1 2">
    <name type="scientific">Persea americana</name>
    <name type="common">Avocado</name>
    <dbReference type="NCBI Taxonomy" id="3435"/>
    <lineage>
        <taxon>Eukaryota</taxon>
        <taxon>Viridiplantae</taxon>
        <taxon>Streptophyta</taxon>
        <taxon>Embryophyta</taxon>
        <taxon>Tracheophyta</taxon>
        <taxon>Spermatophyta</taxon>
        <taxon>Magnoliopsida</taxon>
        <taxon>Magnoliidae</taxon>
        <taxon>Laurales</taxon>
        <taxon>Lauraceae</taxon>
        <taxon>Persea</taxon>
    </lineage>
</organism>
<accession>A0ACC2L306</accession>
<comment type="caution">
    <text evidence="1">The sequence shown here is derived from an EMBL/GenBank/DDBJ whole genome shotgun (WGS) entry which is preliminary data.</text>
</comment>
<gene>
    <name evidence="1" type="ORF">MRB53_021049</name>
</gene>
<evidence type="ECO:0000313" key="1">
    <source>
        <dbReference type="EMBL" id="KAJ8627742.1"/>
    </source>
</evidence>
<proteinExistence type="predicted"/>
<dbReference type="Proteomes" id="UP001234297">
    <property type="component" value="Chromosome 6"/>
</dbReference>
<name>A0ACC2L306_PERAE</name>
<dbReference type="EMBL" id="CM056814">
    <property type="protein sequence ID" value="KAJ8627742.1"/>
    <property type="molecule type" value="Genomic_DNA"/>
</dbReference>
<sequence>MLTEVLSLDGNMKNAVAISPLAVNNIMFYILSSNGALWMECIEGHGALWMECIEDPFFVPRSNQFRILFYQLLSNIALYKAVLHVSMQ</sequence>
<evidence type="ECO:0000313" key="2">
    <source>
        <dbReference type="Proteomes" id="UP001234297"/>
    </source>
</evidence>
<keyword evidence="2" id="KW-1185">Reference proteome</keyword>